<feature type="coiled-coil region" evidence="1">
    <location>
        <begin position="63"/>
        <end position="128"/>
    </location>
</feature>
<organism evidence="5 6">
    <name type="scientific">Victivallis vadensis</name>
    <dbReference type="NCBI Taxonomy" id="172901"/>
    <lineage>
        <taxon>Bacteria</taxon>
        <taxon>Pseudomonadati</taxon>
        <taxon>Lentisphaerota</taxon>
        <taxon>Lentisphaeria</taxon>
        <taxon>Victivallales</taxon>
        <taxon>Victivallaceae</taxon>
        <taxon>Victivallis</taxon>
    </lineage>
</organism>
<reference evidence="4 7" key="2">
    <citation type="submission" date="2020-04" db="EMBL/GenBank/DDBJ databases">
        <authorList>
            <person name="Hitch T.C.A."/>
            <person name="Wylensek D."/>
            <person name="Clavel T."/>
        </authorList>
    </citation>
    <scope>NUCLEOTIDE SEQUENCE [LARGE SCALE GENOMIC DNA]</scope>
    <source>
        <strain evidence="4 7">COR2-253-APC-1A</strain>
    </source>
</reference>
<keyword evidence="3" id="KW-0732">Signal</keyword>
<feature type="chain" id="PRO_5036052117" evidence="3">
    <location>
        <begin position="22"/>
        <end position="181"/>
    </location>
</feature>
<evidence type="ECO:0000313" key="4">
    <source>
        <dbReference type="EMBL" id="NMD85646.1"/>
    </source>
</evidence>
<reference evidence="5 6" key="1">
    <citation type="submission" date="2018-04" db="EMBL/GenBank/DDBJ databases">
        <title>Genomic Encyclopedia of Type Strains, Phase IV (KMG-IV): sequencing the most valuable type-strain genomes for metagenomic binning, comparative biology and taxonomic classification.</title>
        <authorList>
            <person name="Goeker M."/>
        </authorList>
    </citation>
    <scope>NUCLEOTIDE SEQUENCE [LARGE SCALE GENOMIC DNA]</scope>
    <source>
        <strain evidence="5 6">DSM 14823</strain>
    </source>
</reference>
<dbReference type="RefSeq" id="WP_116883036.1">
    <property type="nucleotide sequence ID" value="NZ_CABMMC010000003.1"/>
</dbReference>
<comment type="caution">
    <text evidence="5">The sequence shown here is derived from an EMBL/GenBank/DDBJ whole genome shotgun (WGS) entry which is preliminary data.</text>
</comment>
<feature type="region of interest" description="Disordered" evidence="2">
    <location>
        <begin position="143"/>
        <end position="181"/>
    </location>
</feature>
<accession>A0A2U1B7S0</accession>
<proteinExistence type="predicted"/>
<dbReference type="Proteomes" id="UP000576225">
    <property type="component" value="Unassembled WGS sequence"/>
</dbReference>
<feature type="compositionally biased region" description="Basic and acidic residues" evidence="2">
    <location>
        <begin position="146"/>
        <end position="181"/>
    </location>
</feature>
<evidence type="ECO:0000256" key="3">
    <source>
        <dbReference type="SAM" id="SignalP"/>
    </source>
</evidence>
<keyword evidence="1" id="KW-0175">Coiled coil</keyword>
<evidence type="ECO:0000313" key="6">
    <source>
        <dbReference type="Proteomes" id="UP000245959"/>
    </source>
</evidence>
<evidence type="ECO:0000256" key="1">
    <source>
        <dbReference type="SAM" id="Coils"/>
    </source>
</evidence>
<dbReference type="Proteomes" id="UP000245959">
    <property type="component" value="Unassembled WGS sequence"/>
</dbReference>
<dbReference type="GeneID" id="78294358"/>
<dbReference type="EMBL" id="JABAEW010000004">
    <property type="protein sequence ID" value="NMD85646.1"/>
    <property type="molecule type" value="Genomic_DNA"/>
</dbReference>
<dbReference type="EMBL" id="QEKH01000005">
    <property type="protein sequence ID" value="PVY44710.1"/>
    <property type="molecule type" value="Genomic_DNA"/>
</dbReference>
<gene>
    <name evidence="5" type="ORF">C8D82_10539</name>
    <name evidence="4" type="ORF">HF882_03505</name>
</gene>
<evidence type="ECO:0000256" key="2">
    <source>
        <dbReference type="SAM" id="MobiDB-lite"/>
    </source>
</evidence>
<evidence type="ECO:0000313" key="7">
    <source>
        <dbReference type="Proteomes" id="UP000576225"/>
    </source>
</evidence>
<keyword evidence="6" id="KW-1185">Reference proteome</keyword>
<protein>
    <submittedName>
        <fullName evidence="5">Uncharacterized protein</fullName>
    </submittedName>
</protein>
<dbReference type="AlphaFoldDB" id="A0A2U1B7S0"/>
<name>A0A2U1B7S0_9BACT</name>
<evidence type="ECO:0000313" key="5">
    <source>
        <dbReference type="EMBL" id="PVY44710.1"/>
    </source>
</evidence>
<feature type="signal peptide" evidence="3">
    <location>
        <begin position="1"/>
        <end position="21"/>
    </location>
</feature>
<sequence length="181" mass="20835">MKKIFPIFCILLLAGGSPLWAAYAKIGDYRDVEVVNVTWRGIEVLHRDGGCILTEKDLSDADKATLKKELEQHRQLLKEQQARWEERRKELEKEKKIAEQQARSVNNVMNQAKKNKNLAARLKTLEDAKRKFPKAANMQALNKLISDTRKAKKAADDKARKAREAAAKKKAEEEKKKREQQ</sequence>